<keyword evidence="5 10" id="KW-0479">Metal-binding</keyword>
<dbReference type="STRING" id="1257118.L8HGK9"/>
<dbReference type="PRINTS" id="PR00363">
    <property type="entry name" value="CYTOCHROMEB5"/>
</dbReference>
<dbReference type="AlphaFoldDB" id="L8HGK9"/>
<keyword evidence="10" id="KW-0472">Membrane</keyword>
<keyword evidence="6" id="KW-0276">Fatty acid metabolism</keyword>
<keyword evidence="8" id="KW-0275">Fatty acid biosynthesis</keyword>
<dbReference type="KEGG" id="acan:ACA1_071880"/>
<gene>
    <name evidence="12" type="ORF">ACA1_071880</name>
</gene>
<dbReference type="GO" id="GO:0006633">
    <property type="term" value="P:fatty acid biosynthetic process"/>
    <property type="evidence" value="ECO:0007669"/>
    <property type="project" value="UniProtKB-KW"/>
</dbReference>
<dbReference type="PANTHER" id="PTHR19359:SF95">
    <property type="entry name" value="CYTOCHROME B5 TYPE B"/>
    <property type="match status" value="1"/>
</dbReference>
<dbReference type="GO" id="GO:0016020">
    <property type="term" value="C:membrane"/>
    <property type="evidence" value="ECO:0007669"/>
    <property type="project" value="TreeGrafter"/>
</dbReference>
<keyword evidence="7 10" id="KW-0408">Iron</keyword>
<dbReference type="GO" id="GO:0020037">
    <property type="term" value="F:heme binding"/>
    <property type="evidence" value="ECO:0007669"/>
    <property type="project" value="UniProtKB-UniRule"/>
</dbReference>
<keyword evidence="8" id="KW-0443">Lipid metabolism</keyword>
<evidence type="ECO:0000313" key="12">
    <source>
        <dbReference type="EMBL" id="ELR23566.1"/>
    </source>
</evidence>
<comment type="similarity">
    <text evidence="2">Belongs to the fatty acid desaturase type 1 family.</text>
</comment>
<evidence type="ECO:0000259" key="11">
    <source>
        <dbReference type="PROSITE" id="PS50255"/>
    </source>
</evidence>
<evidence type="ECO:0000313" key="13">
    <source>
        <dbReference type="Proteomes" id="UP000011083"/>
    </source>
</evidence>
<dbReference type="GeneID" id="14924547"/>
<evidence type="ECO:0000256" key="5">
    <source>
        <dbReference type="ARBA" id="ARBA00022723"/>
    </source>
</evidence>
<evidence type="ECO:0000256" key="9">
    <source>
        <dbReference type="ARBA" id="ARBA00038168"/>
    </source>
</evidence>
<sequence>MEEWLLYVIIAAVVVLASSWFLRPTKAAPVKAPVAGVKAEKAAAATKPKKEFYTAEEVAQHSSGDDCWIIIEDKVYDVTSYVNEHPGGDAILNNAGGDSTTGFLGDQHPIERVREMIEEFYIGKLQK</sequence>
<keyword evidence="10" id="KW-0812">Transmembrane</keyword>
<evidence type="ECO:0000256" key="4">
    <source>
        <dbReference type="ARBA" id="ARBA00022617"/>
    </source>
</evidence>
<keyword evidence="3" id="KW-0444">Lipid biosynthesis</keyword>
<dbReference type="InterPro" id="IPR050668">
    <property type="entry name" value="Cytochrome_b5"/>
</dbReference>
<dbReference type="VEuPathDB" id="AmoebaDB:ACA1_071880"/>
<evidence type="ECO:0000256" key="10">
    <source>
        <dbReference type="RuleBase" id="RU362121"/>
    </source>
</evidence>
<comment type="similarity">
    <text evidence="9 10">Belongs to the cytochrome b5 family.</text>
</comment>
<dbReference type="RefSeq" id="XP_004353094.1">
    <property type="nucleotide sequence ID" value="XM_004353042.1"/>
</dbReference>
<dbReference type="OrthoDB" id="260519at2759"/>
<organism evidence="12 13">
    <name type="scientific">Acanthamoeba castellanii (strain ATCC 30010 / Neff)</name>
    <dbReference type="NCBI Taxonomy" id="1257118"/>
    <lineage>
        <taxon>Eukaryota</taxon>
        <taxon>Amoebozoa</taxon>
        <taxon>Discosea</taxon>
        <taxon>Longamoebia</taxon>
        <taxon>Centramoebida</taxon>
        <taxon>Acanthamoebidae</taxon>
        <taxon>Acanthamoeba</taxon>
    </lineage>
</organism>
<comment type="cofactor">
    <cofactor evidence="1">
        <name>Fe cation</name>
        <dbReference type="ChEBI" id="CHEBI:24875"/>
    </cofactor>
</comment>
<dbReference type="Pfam" id="PF00173">
    <property type="entry name" value="Cyt-b5"/>
    <property type="match status" value="1"/>
</dbReference>
<dbReference type="InterPro" id="IPR036400">
    <property type="entry name" value="Cyt_B5-like_heme/steroid_sf"/>
</dbReference>
<dbReference type="InterPro" id="IPR001199">
    <property type="entry name" value="Cyt_B5-like_heme/steroid-bd"/>
</dbReference>
<keyword evidence="13" id="KW-1185">Reference proteome</keyword>
<dbReference type="SMART" id="SM01117">
    <property type="entry name" value="Cyt-b5"/>
    <property type="match status" value="1"/>
</dbReference>
<keyword evidence="10" id="KW-1133">Transmembrane helix</keyword>
<dbReference type="PROSITE" id="PS50255">
    <property type="entry name" value="CYTOCHROME_B5_2"/>
    <property type="match status" value="1"/>
</dbReference>
<keyword evidence="4 10" id="KW-0349">Heme</keyword>
<evidence type="ECO:0000256" key="1">
    <source>
        <dbReference type="ARBA" id="ARBA00001962"/>
    </source>
</evidence>
<dbReference type="Proteomes" id="UP000011083">
    <property type="component" value="Unassembled WGS sequence"/>
</dbReference>
<dbReference type="EMBL" id="KB007857">
    <property type="protein sequence ID" value="ELR23566.1"/>
    <property type="molecule type" value="Genomic_DNA"/>
</dbReference>
<reference evidence="12 13" key="1">
    <citation type="journal article" date="2013" name="Genome Biol.">
        <title>Genome of Acanthamoeba castellanii highlights extensive lateral gene transfer and early evolution of tyrosine kinase signaling.</title>
        <authorList>
            <person name="Clarke M."/>
            <person name="Lohan A.J."/>
            <person name="Liu B."/>
            <person name="Lagkouvardos I."/>
            <person name="Roy S."/>
            <person name="Zafar N."/>
            <person name="Bertelli C."/>
            <person name="Schilde C."/>
            <person name="Kianianmomeni A."/>
            <person name="Burglin T.R."/>
            <person name="Frech C."/>
            <person name="Turcotte B."/>
            <person name="Kopec K.O."/>
            <person name="Synnott J.M."/>
            <person name="Choo C."/>
            <person name="Paponov I."/>
            <person name="Finkler A."/>
            <person name="Soon Heng Tan C."/>
            <person name="Hutchins A.P."/>
            <person name="Weinmeier T."/>
            <person name="Rattei T."/>
            <person name="Chu J.S."/>
            <person name="Gimenez G."/>
            <person name="Irimia M."/>
            <person name="Rigden D.J."/>
            <person name="Fitzpatrick D.A."/>
            <person name="Lorenzo-Morales J."/>
            <person name="Bateman A."/>
            <person name="Chiu C.H."/>
            <person name="Tang P."/>
            <person name="Hegemann P."/>
            <person name="Fromm H."/>
            <person name="Raoult D."/>
            <person name="Greub G."/>
            <person name="Miranda-Saavedra D."/>
            <person name="Chen N."/>
            <person name="Nash P."/>
            <person name="Ginger M.L."/>
            <person name="Horn M."/>
            <person name="Schaap P."/>
            <person name="Caler L."/>
            <person name="Loftus B."/>
        </authorList>
    </citation>
    <scope>NUCLEOTIDE SEQUENCE [LARGE SCALE GENOMIC DNA]</scope>
    <source>
        <strain evidence="12 13">Neff</strain>
    </source>
</reference>
<dbReference type="OMA" id="ASSWFLR"/>
<protein>
    <submittedName>
        <fullName evidence="12">Cytochrome b-like protein</fullName>
    </submittedName>
</protein>
<dbReference type="SUPFAM" id="SSF55856">
    <property type="entry name" value="Cytochrome b5-like heme/steroid binding domain"/>
    <property type="match status" value="1"/>
</dbReference>
<dbReference type="FunFam" id="3.10.120.10:FF:000007">
    <property type="entry name" value="Sulfite oxidase, mitochondrial"/>
    <property type="match status" value="1"/>
</dbReference>
<dbReference type="Gene3D" id="3.10.120.10">
    <property type="entry name" value="Cytochrome b5-like heme/steroid binding domain"/>
    <property type="match status" value="1"/>
</dbReference>
<accession>L8HGK9</accession>
<evidence type="ECO:0000256" key="2">
    <source>
        <dbReference type="ARBA" id="ARBA00009295"/>
    </source>
</evidence>
<proteinExistence type="inferred from homology"/>
<dbReference type="PANTHER" id="PTHR19359">
    <property type="entry name" value="CYTOCHROME B5"/>
    <property type="match status" value="1"/>
</dbReference>
<feature type="domain" description="Cytochrome b5 heme-binding" evidence="11">
    <location>
        <begin position="50"/>
        <end position="126"/>
    </location>
</feature>
<feature type="transmembrane region" description="Helical" evidence="10">
    <location>
        <begin position="6"/>
        <end position="22"/>
    </location>
</feature>
<evidence type="ECO:0000256" key="7">
    <source>
        <dbReference type="ARBA" id="ARBA00023004"/>
    </source>
</evidence>
<evidence type="ECO:0000256" key="3">
    <source>
        <dbReference type="ARBA" id="ARBA00022516"/>
    </source>
</evidence>
<name>L8HGK9_ACACF</name>
<dbReference type="GO" id="GO:0046872">
    <property type="term" value="F:metal ion binding"/>
    <property type="evidence" value="ECO:0007669"/>
    <property type="project" value="UniProtKB-UniRule"/>
</dbReference>
<evidence type="ECO:0000256" key="6">
    <source>
        <dbReference type="ARBA" id="ARBA00022832"/>
    </source>
</evidence>
<dbReference type="InterPro" id="IPR018506">
    <property type="entry name" value="Cyt_B5_heme-BS"/>
</dbReference>
<dbReference type="PROSITE" id="PS00191">
    <property type="entry name" value="CYTOCHROME_B5_1"/>
    <property type="match status" value="1"/>
</dbReference>
<evidence type="ECO:0000256" key="8">
    <source>
        <dbReference type="ARBA" id="ARBA00023160"/>
    </source>
</evidence>